<organism evidence="14 15">
    <name type="scientific">Paenibacillus lemnae</name>
    <dbReference type="NCBI Taxonomy" id="1330551"/>
    <lineage>
        <taxon>Bacteria</taxon>
        <taxon>Bacillati</taxon>
        <taxon>Bacillota</taxon>
        <taxon>Bacilli</taxon>
        <taxon>Bacillales</taxon>
        <taxon>Paenibacillaceae</taxon>
        <taxon>Paenibacillus</taxon>
    </lineage>
</organism>
<keyword evidence="2" id="KW-1003">Cell membrane</keyword>
<evidence type="ECO:0000259" key="13">
    <source>
        <dbReference type="PROSITE" id="PS50885"/>
    </source>
</evidence>
<keyword evidence="3" id="KW-0597">Phosphoprotein</keyword>
<dbReference type="GO" id="GO:0000155">
    <property type="term" value="F:phosphorelay sensor kinase activity"/>
    <property type="evidence" value="ECO:0007669"/>
    <property type="project" value="InterPro"/>
</dbReference>
<evidence type="ECO:0000256" key="10">
    <source>
        <dbReference type="ARBA" id="ARBA00023012"/>
    </source>
</evidence>
<sequence length="599" mass="68190">MKFPIRLTIRMKLVSIILFFICVPFLILGKLWYDQSVQLMEQNAVNTGTQSVRQISGGVDSYFEGLENLTLPYLTHHLTQKFMKLVPSEEYQRFNVTKQIQENLFPALNAGRKDIHNTIMMNTNRISTSSLGIAQSLERAKAYYEAAQTGERFGIEGISRVQGVPVMSVYRLISSTQSFQSSGVLVLDLNLSEITRIINNFKYDDDTAAPVSIVDTSYRYVYHPEQEQWGMPVPASLSDRLRTGQTGYYLEEINDIQTLVVYHRSDRTGWATVSYYPIREMMGFLIRLRSMTLIVGLSLIGLALLLVGGYSVSLTRVLLRLKSHMNRAENGDLSSRADDRRNDELGSLNRSFNKMLDRIQQQNEVIYKKQLQEKELQIQQRDSKLIAMQSQINPHFLYNSLEVINSYAILEGSPSISKMTASLARLFRYNSQEGSPIVTLEEELKHIMTYLSIQTERYSELVTEIKVEPLDFKQVQVPRFTLQPLIENAFKHGYDKHMLPPSYIGIEGFIADGTCCIRIKDHGYGMSFEKMEALNAQFEPSVSRSSLEETEDIVRADTGTIGLWNVHSRILLHFGAPNGLSIIQSSNKGTVVELRLPLK</sequence>
<dbReference type="Pfam" id="PF06580">
    <property type="entry name" value="His_kinase"/>
    <property type="match status" value="1"/>
</dbReference>
<keyword evidence="9 12" id="KW-1133">Transmembrane helix</keyword>
<dbReference type="EMBL" id="JABBPN010000003">
    <property type="protein sequence ID" value="NMO95250.1"/>
    <property type="molecule type" value="Genomic_DNA"/>
</dbReference>
<evidence type="ECO:0000256" key="2">
    <source>
        <dbReference type="ARBA" id="ARBA00022475"/>
    </source>
</evidence>
<accession>A0A848M4U4</accession>
<keyword evidence="6" id="KW-0547">Nucleotide-binding</keyword>
<protein>
    <submittedName>
        <fullName evidence="14">Histidine kinase</fullName>
    </submittedName>
</protein>
<keyword evidence="10" id="KW-0902">Two-component regulatory system</keyword>
<feature type="transmembrane region" description="Helical" evidence="12">
    <location>
        <begin position="291"/>
        <end position="319"/>
    </location>
</feature>
<name>A0A848M4U4_PAELE</name>
<dbReference type="InterPro" id="IPR003594">
    <property type="entry name" value="HATPase_dom"/>
</dbReference>
<evidence type="ECO:0000256" key="7">
    <source>
        <dbReference type="ARBA" id="ARBA00022777"/>
    </source>
</evidence>
<keyword evidence="4" id="KW-0808">Transferase</keyword>
<dbReference type="PANTHER" id="PTHR34220:SF11">
    <property type="entry name" value="SENSOR PROTEIN KINASE HPTS"/>
    <property type="match status" value="1"/>
</dbReference>
<keyword evidence="15" id="KW-1185">Reference proteome</keyword>
<evidence type="ECO:0000313" key="14">
    <source>
        <dbReference type="EMBL" id="NMO95250.1"/>
    </source>
</evidence>
<keyword evidence="8" id="KW-0067">ATP-binding</keyword>
<dbReference type="AlphaFoldDB" id="A0A848M4U4"/>
<dbReference type="RefSeq" id="WP_169503995.1">
    <property type="nucleotide sequence ID" value="NZ_JABBPN010000003.1"/>
</dbReference>
<evidence type="ECO:0000256" key="4">
    <source>
        <dbReference type="ARBA" id="ARBA00022679"/>
    </source>
</evidence>
<evidence type="ECO:0000256" key="9">
    <source>
        <dbReference type="ARBA" id="ARBA00022989"/>
    </source>
</evidence>
<comment type="caution">
    <text evidence="14">The sequence shown here is derived from an EMBL/GenBank/DDBJ whole genome shotgun (WGS) entry which is preliminary data.</text>
</comment>
<dbReference type="SMART" id="SM00304">
    <property type="entry name" value="HAMP"/>
    <property type="match status" value="1"/>
</dbReference>
<dbReference type="Gene3D" id="3.30.565.10">
    <property type="entry name" value="Histidine kinase-like ATPase, C-terminal domain"/>
    <property type="match status" value="1"/>
</dbReference>
<proteinExistence type="predicted"/>
<dbReference type="CDD" id="cd06225">
    <property type="entry name" value="HAMP"/>
    <property type="match status" value="1"/>
</dbReference>
<feature type="domain" description="HAMP" evidence="13">
    <location>
        <begin position="312"/>
        <end position="364"/>
    </location>
</feature>
<comment type="subcellular location">
    <subcellularLocation>
        <location evidence="1">Cell membrane</location>
        <topology evidence="1">Multi-pass membrane protein</topology>
    </subcellularLocation>
</comment>
<evidence type="ECO:0000256" key="5">
    <source>
        <dbReference type="ARBA" id="ARBA00022692"/>
    </source>
</evidence>
<gene>
    <name evidence="14" type="ORF">HII30_05535</name>
</gene>
<dbReference type="Pfam" id="PF00672">
    <property type="entry name" value="HAMP"/>
    <property type="match status" value="1"/>
</dbReference>
<reference evidence="14 15" key="1">
    <citation type="submission" date="2020-04" db="EMBL/GenBank/DDBJ databases">
        <title>Paenibacillus algicola sp. nov., a novel marine bacterium producing alginate lyase.</title>
        <authorList>
            <person name="Huang H."/>
        </authorList>
    </citation>
    <scope>NUCLEOTIDE SEQUENCE [LARGE SCALE GENOMIC DNA]</scope>
    <source>
        <strain evidence="14 15">L7-75</strain>
    </source>
</reference>
<keyword evidence="11 12" id="KW-0472">Membrane</keyword>
<evidence type="ECO:0000256" key="6">
    <source>
        <dbReference type="ARBA" id="ARBA00022741"/>
    </source>
</evidence>
<dbReference type="PROSITE" id="PS50885">
    <property type="entry name" value="HAMP"/>
    <property type="match status" value="1"/>
</dbReference>
<dbReference type="SUPFAM" id="SSF55874">
    <property type="entry name" value="ATPase domain of HSP90 chaperone/DNA topoisomerase II/histidine kinase"/>
    <property type="match status" value="1"/>
</dbReference>
<dbReference type="Gene3D" id="6.10.340.10">
    <property type="match status" value="1"/>
</dbReference>
<evidence type="ECO:0000256" key="12">
    <source>
        <dbReference type="SAM" id="Phobius"/>
    </source>
</evidence>
<dbReference type="GO" id="GO:0005886">
    <property type="term" value="C:plasma membrane"/>
    <property type="evidence" value="ECO:0007669"/>
    <property type="project" value="UniProtKB-SubCell"/>
</dbReference>
<evidence type="ECO:0000256" key="11">
    <source>
        <dbReference type="ARBA" id="ARBA00023136"/>
    </source>
</evidence>
<dbReference type="Gene3D" id="3.30.450.20">
    <property type="entry name" value="PAS domain"/>
    <property type="match status" value="1"/>
</dbReference>
<feature type="transmembrane region" description="Helical" evidence="12">
    <location>
        <begin position="12"/>
        <end position="33"/>
    </location>
</feature>
<dbReference type="Pfam" id="PF02518">
    <property type="entry name" value="HATPase_c"/>
    <property type="match status" value="1"/>
</dbReference>
<dbReference type="InterPro" id="IPR003660">
    <property type="entry name" value="HAMP_dom"/>
</dbReference>
<dbReference type="PANTHER" id="PTHR34220">
    <property type="entry name" value="SENSOR HISTIDINE KINASE YPDA"/>
    <property type="match status" value="1"/>
</dbReference>
<dbReference type="SUPFAM" id="SSF158472">
    <property type="entry name" value="HAMP domain-like"/>
    <property type="match status" value="1"/>
</dbReference>
<dbReference type="Proteomes" id="UP000565468">
    <property type="component" value="Unassembled WGS sequence"/>
</dbReference>
<keyword evidence="5 12" id="KW-0812">Transmembrane</keyword>
<dbReference type="GO" id="GO:0005524">
    <property type="term" value="F:ATP binding"/>
    <property type="evidence" value="ECO:0007669"/>
    <property type="project" value="UniProtKB-KW"/>
</dbReference>
<dbReference type="InterPro" id="IPR050640">
    <property type="entry name" value="Bact_2-comp_sensor_kinase"/>
</dbReference>
<evidence type="ECO:0000256" key="1">
    <source>
        <dbReference type="ARBA" id="ARBA00004651"/>
    </source>
</evidence>
<keyword evidence="7 14" id="KW-0418">Kinase</keyword>
<evidence type="ECO:0000256" key="3">
    <source>
        <dbReference type="ARBA" id="ARBA00022553"/>
    </source>
</evidence>
<evidence type="ECO:0000313" key="15">
    <source>
        <dbReference type="Proteomes" id="UP000565468"/>
    </source>
</evidence>
<dbReference type="InterPro" id="IPR010559">
    <property type="entry name" value="Sig_transdc_His_kin_internal"/>
</dbReference>
<dbReference type="InterPro" id="IPR036890">
    <property type="entry name" value="HATPase_C_sf"/>
</dbReference>
<evidence type="ECO:0000256" key="8">
    <source>
        <dbReference type="ARBA" id="ARBA00022840"/>
    </source>
</evidence>